<evidence type="ECO:0000313" key="3">
    <source>
        <dbReference type="Proteomes" id="UP000002347"/>
    </source>
</evidence>
<dbReference type="RefSeq" id="YP_009017677.1">
    <property type="nucleotide sequence ID" value="NC_023735.1"/>
</dbReference>
<dbReference type="EMBL" id="GU580941">
    <property type="protein sequence ID" value="ADD80954.1"/>
    <property type="molecule type" value="Genomic_DNA"/>
</dbReference>
<organism evidence="2 3">
    <name type="scientific">Rhodococcus phage ReqiPepy6</name>
    <dbReference type="NCBI Taxonomy" id="691965"/>
    <lineage>
        <taxon>Viruses</taxon>
        <taxon>Duplodnaviria</taxon>
        <taxon>Heunggongvirae</taxon>
        <taxon>Uroviricota</taxon>
        <taxon>Caudoviricetes</taxon>
        <taxon>Pepyhexavirus</taxon>
        <taxon>Pepyhexavirus pepy6</taxon>
    </lineage>
</organism>
<dbReference type="KEGG" id="vg:18565640"/>
<dbReference type="Proteomes" id="UP000002347">
    <property type="component" value="Segment"/>
</dbReference>
<name>D4P7H4_9CAUD</name>
<dbReference type="GeneID" id="18565640"/>
<evidence type="ECO:0000256" key="1">
    <source>
        <dbReference type="SAM" id="MobiDB-lite"/>
    </source>
</evidence>
<protein>
    <submittedName>
        <fullName evidence="2">Gp063</fullName>
    </submittedName>
</protein>
<sequence>MDHKTFNAYLEEKFDTIRSTLGLKGMEYVPDEGGSRFHNFDIAAAFNDESPEKALWGMLTKHLVSIADMVKVDPTKHAMEVWDEKIGDALNYLLLLNGMVKDHHATAELVRFHTGLINAMTPPDTNVTSAVIQSNDHLSGLASGGIESVRKDDTHDSACCSQQP</sequence>
<reference evidence="2 3" key="1">
    <citation type="journal article" date="2011" name="Appl. Environ. Microbiol.">
        <title>Genomic and functional analyses of Rhodococcus equi phages ReqiPepy6, ReqiPoco6, ReqiPine5, and ReqiDocB7.</title>
        <authorList>
            <person name="Summer E.J."/>
            <person name="Liu M."/>
            <person name="Gill J.J."/>
            <person name="Grant M."/>
            <person name="Chan-Cortes T.N."/>
            <person name="Ferguson L."/>
            <person name="Janes C."/>
            <person name="Lange K."/>
            <person name="Bertoli M."/>
            <person name="Moore C."/>
            <person name="Orchard R.C."/>
            <person name="Cohen N."/>
            <person name="Young R."/>
        </authorList>
    </citation>
    <scope>NUCLEOTIDE SEQUENCE [LARGE SCALE GENOMIC DNA]</scope>
</reference>
<keyword evidence="3" id="KW-1185">Reference proteome</keyword>
<feature type="region of interest" description="Disordered" evidence="1">
    <location>
        <begin position="143"/>
        <end position="164"/>
    </location>
</feature>
<gene>
    <name evidence="2" type="ORF">Pepy6gene063</name>
</gene>
<evidence type="ECO:0000313" key="2">
    <source>
        <dbReference type="EMBL" id="ADD80954.1"/>
    </source>
</evidence>
<dbReference type="OrthoDB" id="26621at10239"/>
<accession>D4P7H4</accession>
<proteinExistence type="predicted"/>